<keyword evidence="4" id="KW-1185">Reference proteome</keyword>
<feature type="compositionally biased region" description="Low complexity" evidence="1">
    <location>
        <begin position="633"/>
        <end position="655"/>
    </location>
</feature>
<reference evidence="3 4" key="1">
    <citation type="submission" date="2024-09" db="EMBL/GenBank/DDBJ databases">
        <title>Rethinking Asexuality: The Enigmatic Case of Functional Sexual Genes in Lepraria (Stereocaulaceae).</title>
        <authorList>
            <person name="Doellman M."/>
            <person name="Sun Y."/>
            <person name="Barcenas-Pena A."/>
            <person name="Lumbsch H.T."/>
            <person name="Grewe F."/>
        </authorList>
    </citation>
    <scope>NUCLEOTIDE SEQUENCE [LARGE SCALE GENOMIC DNA]</scope>
    <source>
        <strain evidence="3 4">Grewe 0041</strain>
    </source>
</reference>
<dbReference type="CDD" id="cd05992">
    <property type="entry name" value="PB1"/>
    <property type="match status" value="1"/>
</dbReference>
<comment type="caution">
    <text evidence="3">The sequence shown here is derived from an EMBL/GenBank/DDBJ whole genome shotgun (WGS) entry which is preliminary data.</text>
</comment>
<feature type="compositionally biased region" description="Polar residues" evidence="1">
    <location>
        <begin position="699"/>
        <end position="719"/>
    </location>
</feature>
<dbReference type="SUPFAM" id="SSF54277">
    <property type="entry name" value="CAD &amp; PB1 domains"/>
    <property type="match status" value="1"/>
</dbReference>
<sequence>MLATETARNPFARNNMTSSLHSRGYVNGSTISFGSSSLASQPSRYGSNSTMRSQDDEKGIFPPPIPSTFSPPPPESIQPDMNIMNRRADSNSSLYMICMNLRSRLADVPGFEDHIAEMEEEEAAANGSLDPVTLMWNFLRRGYPLITIYNALRLSDPIYFDQTKLKESKVGKAATFKFLEACMRDLKFEPSECFLITDLYGEDTTGFVKVTKVVNRVLDILKQKGLLHHNGPSRTSAAQSATQVASHRQMIIDEIVRTERDYVQHLEMLQQFQNGIQQSGALPGDAVHDIFLNLNALLDFQRRFLIRIEQQNSLLELEQNWGKLFSYYKDGFRVYEPFLANQNRCNDTVIKEWNKLRAAPISADKGLSGICATPAILLGFLLKPFQRLSKYPLLLNELVKHGAYEDELHQDLVEGHAAAQSMMERAEEAVGRENRLAAVSELQSRVEDWKGHKIDHFGELLMFGSYTVLKGEGVKEVEREYKIYLFERILLCCKEINPNKAKNKMLSSNKPLVDKKGKPKLQLKGRIFMQNVTDVAYIMNKKSETPTFTLQIFWKGDPGVENFIIRFNDEATMKKWQDTVRAQQKILTESARSSGQTGTSATEFSYLKSQPSLKNPYREVEEDDDDDVPPTYSMSQGPSASSMSRNASSNSLRSMQTGRMPPPRYPQQEQGNGTYTPPLSLNTNIPPGASSPAEFAGNSYFSPSNDSPVSTRSNSQQSMYPFPRTQAPASEWPRDANKHRTAPAIGRAPSREGPGPPNSYVLDGRTVTRPSLPAMAASQYAQQQMSSTQSRLRSASTPDIQSVPGPRRQANGENVPVPPIPAHMVQMRAPVNRSHTTSPLDAQLPIRSATQSPAIQRDRGPQAYQDQASYDPYGQRLQQEYGQGAYTDMAPPVAQNPAGAISSENGIPLPPQLKVTIWFDPHPSHVTIVVPIIIKHRSLIDRIDSKMVKVSAASIAKGTARLRYKDSDGDIVTIRSDEDVHIAIEDWGTANEDQIRDGVTPDFQLYWQQN</sequence>
<dbReference type="Pfam" id="PF00621">
    <property type="entry name" value="RhoGEF"/>
    <property type="match status" value="1"/>
</dbReference>
<proteinExistence type="predicted"/>
<dbReference type="Proteomes" id="UP001590951">
    <property type="component" value="Unassembled WGS sequence"/>
</dbReference>
<dbReference type="CDD" id="cd00160">
    <property type="entry name" value="RhoGEF"/>
    <property type="match status" value="1"/>
</dbReference>
<dbReference type="SMART" id="SM00233">
    <property type="entry name" value="PH"/>
    <property type="match status" value="1"/>
</dbReference>
<dbReference type="InterPro" id="IPR000219">
    <property type="entry name" value="DH_dom"/>
</dbReference>
<feature type="compositionally biased region" description="Polar residues" evidence="1">
    <location>
        <begin position="667"/>
        <end position="685"/>
    </location>
</feature>
<evidence type="ECO:0000256" key="1">
    <source>
        <dbReference type="SAM" id="MobiDB-lite"/>
    </source>
</evidence>
<dbReference type="SMART" id="SM00325">
    <property type="entry name" value="RhoGEF"/>
    <property type="match status" value="1"/>
</dbReference>
<feature type="region of interest" description="Disordered" evidence="1">
    <location>
        <begin position="589"/>
        <end position="867"/>
    </location>
</feature>
<dbReference type="Pfam" id="PF06395">
    <property type="entry name" value="CDC24"/>
    <property type="match status" value="1"/>
</dbReference>
<feature type="compositionally biased region" description="Polar residues" evidence="1">
    <location>
        <begin position="35"/>
        <end position="52"/>
    </location>
</feature>
<evidence type="ECO:0000259" key="2">
    <source>
        <dbReference type="PROSITE" id="PS50010"/>
    </source>
</evidence>
<name>A0ABR4BNS8_9LECA</name>
<evidence type="ECO:0000313" key="3">
    <source>
        <dbReference type="EMBL" id="KAL2059467.1"/>
    </source>
</evidence>
<feature type="compositionally biased region" description="Polar residues" evidence="1">
    <location>
        <begin position="589"/>
        <end position="613"/>
    </location>
</feature>
<dbReference type="SUPFAM" id="SSF48065">
    <property type="entry name" value="DBL homology domain (DH-domain)"/>
    <property type="match status" value="1"/>
</dbReference>
<organism evidence="3 4">
    <name type="scientific">Lepraria finkii</name>
    <dbReference type="NCBI Taxonomy" id="1340010"/>
    <lineage>
        <taxon>Eukaryota</taxon>
        <taxon>Fungi</taxon>
        <taxon>Dikarya</taxon>
        <taxon>Ascomycota</taxon>
        <taxon>Pezizomycotina</taxon>
        <taxon>Lecanoromycetes</taxon>
        <taxon>OSLEUM clade</taxon>
        <taxon>Lecanoromycetidae</taxon>
        <taxon>Lecanorales</taxon>
        <taxon>Lecanorineae</taxon>
        <taxon>Stereocaulaceae</taxon>
        <taxon>Lepraria</taxon>
    </lineage>
</organism>
<feature type="compositionally biased region" description="Polar residues" evidence="1">
    <location>
        <begin position="791"/>
        <end position="800"/>
    </location>
</feature>
<dbReference type="Gene3D" id="1.20.900.10">
    <property type="entry name" value="Dbl homology (DH) domain"/>
    <property type="match status" value="1"/>
</dbReference>
<dbReference type="InterPro" id="IPR033511">
    <property type="entry name" value="Cdc24/Scd1_PH_dom"/>
</dbReference>
<dbReference type="CDD" id="cd13246">
    <property type="entry name" value="PH_Scd1"/>
    <property type="match status" value="1"/>
</dbReference>
<feature type="region of interest" description="Disordered" evidence="1">
    <location>
        <begin position="35"/>
        <end position="56"/>
    </location>
</feature>
<protein>
    <recommendedName>
        <fullName evidence="2">DH domain-containing protein</fullName>
    </recommendedName>
</protein>
<dbReference type="Pfam" id="PF15411">
    <property type="entry name" value="PH_10"/>
    <property type="match status" value="1"/>
</dbReference>
<dbReference type="PANTHER" id="PTHR47339">
    <property type="entry name" value="CELL DIVISION CONTROL PROTEIN 24"/>
    <property type="match status" value="1"/>
</dbReference>
<feature type="domain" description="DH" evidence="2">
    <location>
        <begin position="247"/>
        <end position="429"/>
    </location>
</feature>
<dbReference type="EMBL" id="JBHFEH010000001">
    <property type="protein sequence ID" value="KAL2059467.1"/>
    <property type="molecule type" value="Genomic_DNA"/>
</dbReference>
<dbReference type="InterPro" id="IPR011993">
    <property type="entry name" value="PH-like_dom_sf"/>
</dbReference>
<dbReference type="Gene3D" id="3.10.20.90">
    <property type="entry name" value="Phosphatidylinositol 3-kinase Catalytic Subunit, Chain A, domain 1"/>
    <property type="match status" value="1"/>
</dbReference>
<dbReference type="InterPro" id="IPR035899">
    <property type="entry name" value="DBL_dom_sf"/>
</dbReference>
<dbReference type="InterPro" id="IPR053026">
    <property type="entry name" value="CDC42_GEF"/>
</dbReference>
<feature type="region of interest" description="Disordered" evidence="1">
    <location>
        <begin position="1"/>
        <end position="20"/>
    </location>
</feature>
<feature type="compositionally biased region" description="Low complexity" evidence="1">
    <location>
        <begin position="774"/>
        <end position="790"/>
    </location>
</feature>
<evidence type="ECO:0000313" key="4">
    <source>
        <dbReference type="Proteomes" id="UP001590951"/>
    </source>
</evidence>
<gene>
    <name evidence="3" type="ORF">ABVK25_000760</name>
</gene>
<dbReference type="PROSITE" id="PS50010">
    <property type="entry name" value="DH_2"/>
    <property type="match status" value="1"/>
</dbReference>
<dbReference type="InterPro" id="IPR001849">
    <property type="entry name" value="PH_domain"/>
</dbReference>
<dbReference type="PANTHER" id="PTHR47339:SF1">
    <property type="entry name" value="CELL DIVISION CONTROL PROTEIN 24"/>
    <property type="match status" value="1"/>
</dbReference>
<dbReference type="SUPFAM" id="SSF50729">
    <property type="entry name" value="PH domain-like"/>
    <property type="match status" value="1"/>
</dbReference>
<dbReference type="Gene3D" id="2.30.29.30">
    <property type="entry name" value="Pleckstrin-homology domain (PH domain)/Phosphotyrosine-binding domain (PTB)"/>
    <property type="match status" value="1"/>
</dbReference>
<dbReference type="InterPro" id="IPR010481">
    <property type="entry name" value="Cdc24/Scd1_N"/>
</dbReference>
<accession>A0ABR4BNS8</accession>